<dbReference type="Proteomes" id="UP000534783">
    <property type="component" value="Unassembled WGS sequence"/>
</dbReference>
<dbReference type="SUPFAM" id="SSF46689">
    <property type="entry name" value="Homeodomain-like"/>
    <property type="match status" value="1"/>
</dbReference>
<keyword evidence="3" id="KW-0805">Transcription regulation</keyword>
<dbReference type="InterPro" id="IPR002078">
    <property type="entry name" value="Sigma_54_int"/>
</dbReference>
<comment type="caution">
    <text evidence="5">Lacks conserved residue(s) required for the propagation of feature annotation.</text>
</comment>
<dbReference type="GO" id="GO:0043565">
    <property type="term" value="F:sequence-specific DNA binding"/>
    <property type="evidence" value="ECO:0007669"/>
    <property type="project" value="InterPro"/>
</dbReference>
<dbReference type="Gene3D" id="3.40.50.300">
    <property type="entry name" value="P-loop containing nucleotide triphosphate hydrolases"/>
    <property type="match status" value="1"/>
</dbReference>
<dbReference type="CDD" id="cd00009">
    <property type="entry name" value="AAA"/>
    <property type="match status" value="1"/>
</dbReference>
<keyword evidence="10" id="KW-1185">Reference proteome</keyword>
<dbReference type="GO" id="GO:0000160">
    <property type="term" value="P:phosphorelay signal transduction system"/>
    <property type="evidence" value="ECO:0007669"/>
    <property type="project" value="InterPro"/>
</dbReference>
<evidence type="ECO:0000256" key="5">
    <source>
        <dbReference type="PROSITE-ProRule" id="PRU00169"/>
    </source>
</evidence>
<dbReference type="Gene3D" id="3.40.50.2300">
    <property type="match status" value="1"/>
</dbReference>
<dbReference type="InterPro" id="IPR058031">
    <property type="entry name" value="AAA_lid_NorR"/>
</dbReference>
<keyword evidence="2" id="KW-0067">ATP-binding</keyword>
<feature type="region of interest" description="Disordered" evidence="6">
    <location>
        <begin position="463"/>
        <end position="504"/>
    </location>
</feature>
<organism evidence="9 10">
    <name type="scientific">Candidatus Manganitrophus noduliformans</name>
    <dbReference type="NCBI Taxonomy" id="2606439"/>
    <lineage>
        <taxon>Bacteria</taxon>
        <taxon>Pseudomonadati</taxon>
        <taxon>Nitrospirota</taxon>
        <taxon>Nitrospiria</taxon>
        <taxon>Candidatus Troglogloeales</taxon>
        <taxon>Candidatus Manganitrophaceae</taxon>
        <taxon>Candidatus Manganitrophus</taxon>
    </lineage>
</organism>
<dbReference type="AlphaFoldDB" id="A0A7X6DUK1"/>
<dbReference type="Pfam" id="PF25601">
    <property type="entry name" value="AAA_lid_14"/>
    <property type="match status" value="1"/>
</dbReference>
<dbReference type="InterPro" id="IPR009057">
    <property type="entry name" value="Homeodomain-like_sf"/>
</dbReference>
<dbReference type="PROSITE" id="PS00675">
    <property type="entry name" value="SIGMA54_INTERACT_1"/>
    <property type="match status" value="1"/>
</dbReference>
<accession>A0A7X6DUK1</accession>
<dbReference type="Pfam" id="PF02954">
    <property type="entry name" value="HTH_8"/>
    <property type="match status" value="1"/>
</dbReference>
<dbReference type="InterPro" id="IPR027417">
    <property type="entry name" value="P-loop_NTPase"/>
</dbReference>
<sequence>MDSVRTKSDIILLVEKNPDLLVLYKSVADAARYETAITQNFETAWKILKKEEPVLIFLEIGIHGDPQKGLLFIERALQLKPDVSIAIVSYTTDPKIIDKALGRGVIDYIDKSKRDRLSKQIEQIVMKVDIEVQNNRRVDKDGGFRINTDQIIVGTSPLMRQIYKLIPRVAETRASVLICGESGTGKELIARAIHAQKGIQAPFIPIDCGCMTKSLLESELFGVRAKYPGFHNADRLVGKFEAAGRGTLLLDEIGNMPADIQPALLRVLWEREFRPLGFEKPMPLQAQVIASTNIELEELIRRGRFREDLYFRLNTLRFTLPPLRKRREDIPLLIQHFLEQHEKQSGEYFEIVPEAIEMLTAHNWPGNIRELAQTLWGTLTTSQSHYLVPRHFALLTRNNRSFPVMTSTPKSFRESVTEFQKQLIVNTLNACNGNRNQAARELGIARGSLFHFIRKFAIQEMPGSRNGHSIGTNGLKSKDSAESVSPSVTISAGPENGSLKIHSV</sequence>
<evidence type="ECO:0000256" key="6">
    <source>
        <dbReference type="SAM" id="MobiDB-lite"/>
    </source>
</evidence>
<name>A0A7X6DUK1_9BACT</name>
<protein>
    <submittedName>
        <fullName evidence="9">Sigma-54-dependent Fis family transcriptional regulator</fullName>
    </submittedName>
</protein>
<dbReference type="Gene3D" id="1.10.10.60">
    <property type="entry name" value="Homeodomain-like"/>
    <property type="match status" value="1"/>
</dbReference>
<dbReference type="GO" id="GO:0006355">
    <property type="term" value="P:regulation of DNA-templated transcription"/>
    <property type="evidence" value="ECO:0007669"/>
    <property type="project" value="InterPro"/>
</dbReference>
<feature type="domain" description="Sigma-54 factor interaction" evidence="7">
    <location>
        <begin position="152"/>
        <end position="380"/>
    </location>
</feature>
<dbReference type="PANTHER" id="PTHR32071">
    <property type="entry name" value="TRANSCRIPTIONAL REGULATORY PROTEIN"/>
    <property type="match status" value="1"/>
</dbReference>
<reference evidence="9 10" key="1">
    <citation type="journal article" date="2020" name="Nature">
        <title>Bacterial chemolithoautotrophy via manganese oxidation.</title>
        <authorList>
            <person name="Yu H."/>
            <person name="Leadbetter J.R."/>
        </authorList>
    </citation>
    <scope>NUCLEOTIDE SEQUENCE [LARGE SCALE GENOMIC DNA]</scope>
    <source>
        <strain evidence="9 10">Mn-1</strain>
    </source>
</reference>
<evidence type="ECO:0000256" key="3">
    <source>
        <dbReference type="ARBA" id="ARBA00023015"/>
    </source>
</evidence>
<dbReference type="SUPFAM" id="SSF52540">
    <property type="entry name" value="P-loop containing nucleoside triphosphate hydrolases"/>
    <property type="match status" value="1"/>
</dbReference>
<dbReference type="InterPro" id="IPR011006">
    <property type="entry name" value="CheY-like_superfamily"/>
</dbReference>
<keyword evidence="1" id="KW-0547">Nucleotide-binding</keyword>
<keyword evidence="4" id="KW-0804">Transcription</keyword>
<dbReference type="PANTHER" id="PTHR32071:SF99">
    <property type="entry name" value="TRANSCRIPTIONAL REGULATORY PROTEIN"/>
    <property type="match status" value="1"/>
</dbReference>
<evidence type="ECO:0000313" key="10">
    <source>
        <dbReference type="Proteomes" id="UP000534783"/>
    </source>
</evidence>
<dbReference type="PRINTS" id="PR01590">
    <property type="entry name" value="HTHFIS"/>
</dbReference>
<evidence type="ECO:0000313" key="9">
    <source>
        <dbReference type="EMBL" id="NKE73619.1"/>
    </source>
</evidence>
<evidence type="ECO:0000256" key="1">
    <source>
        <dbReference type="ARBA" id="ARBA00022741"/>
    </source>
</evidence>
<dbReference type="Pfam" id="PF00158">
    <property type="entry name" value="Sigma54_activat"/>
    <property type="match status" value="1"/>
</dbReference>
<dbReference type="SUPFAM" id="SSF52172">
    <property type="entry name" value="CheY-like"/>
    <property type="match status" value="1"/>
</dbReference>
<comment type="caution">
    <text evidence="9">The sequence shown here is derived from an EMBL/GenBank/DDBJ whole genome shotgun (WGS) entry which is preliminary data.</text>
</comment>
<dbReference type="InterPro" id="IPR025662">
    <property type="entry name" value="Sigma_54_int_dom_ATP-bd_1"/>
</dbReference>
<gene>
    <name evidence="9" type="ORF">MNODULE_22945</name>
</gene>
<dbReference type="PROSITE" id="PS50045">
    <property type="entry name" value="SIGMA54_INTERACT_4"/>
    <property type="match status" value="1"/>
</dbReference>
<dbReference type="InterPro" id="IPR002197">
    <property type="entry name" value="HTH_Fis"/>
</dbReference>
<dbReference type="GO" id="GO:0005524">
    <property type="term" value="F:ATP binding"/>
    <property type="evidence" value="ECO:0007669"/>
    <property type="project" value="UniProtKB-KW"/>
</dbReference>
<dbReference type="Gene3D" id="1.10.8.60">
    <property type="match status" value="1"/>
</dbReference>
<feature type="domain" description="Response regulatory" evidence="8">
    <location>
        <begin position="10"/>
        <end position="126"/>
    </location>
</feature>
<dbReference type="FunFam" id="3.40.50.300:FF:000006">
    <property type="entry name" value="DNA-binding transcriptional regulator NtrC"/>
    <property type="match status" value="1"/>
</dbReference>
<dbReference type="EMBL" id="VTOW01000009">
    <property type="protein sequence ID" value="NKE73619.1"/>
    <property type="molecule type" value="Genomic_DNA"/>
</dbReference>
<dbReference type="InterPro" id="IPR001789">
    <property type="entry name" value="Sig_transdc_resp-reg_receiver"/>
</dbReference>
<feature type="compositionally biased region" description="Polar residues" evidence="6">
    <location>
        <begin position="466"/>
        <end position="475"/>
    </location>
</feature>
<dbReference type="SMART" id="SM00382">
    <property type="entry name" value="AAA"/>
    <property type="match status" value="1"/>
</dbReference>
<dbReference type="InterPro" id="IPR003593">
    <property type="entry name" value="AAA+_ATPase"/>
</dbReference>
<evidence type="ECO:0000259" key="8">
    <source>
        <dbReference type="PROSITE" id="PS50110"/>
    </source>
</evidence>
<evidence type="ECO:0000256" key="2">
    <source>
        <dbReference type="ARBA" id="ARBA00022840"/>
    </source>
</evidence>
<dbReference type="Pfam" id="PF00072">
    <property type="entry name" value="Response_reg"/>
    <property type="match status" value="1"/>
</dbReference>
<evidence type="ECO:0000256" key="4">
    <source>
        <dbReference type="ARBA" id="ARBA00023163"/>
    </source>
</evidence>
<dbReference type="RefSeq" id="WP_168063582.1">
    <property type="nucleotide sequence ID" value="NZ_VTOW01000009.1"/>
</dbReference>
<proteinExistence type="predicted"/>
<dbReference type="PROSITE" id="PS50110">
    <property type="entry name" value="RESPONSE_REGULATORY"/>
    <property type="match status" value="1"/>
</dbReference>
<evidence type="ECO:0000259" key="7">
    <source>
        <dbReference type="PROSITE" id="PS50045"/>
    </source>
</evidence>